<keyword evidence="6" id="KW-0963">Cytoplasm</keyword>
<dbReference type="AlphaFoldDB" id="Q7TMC3"/>
<dbReference type="GO" id="GO:0006953">
    <property type="term" value="P:acute-phase response"/>
    <property type="evidence" value="ECO:0007669"/>
    <property type="project" value="UniProtKB-KW"/>
</dbReference>
<dbReference type="PRINTS" id="PR00306">
    <property type="entry name" value="SERUMAMYLOID"/>
</dbReference>
<dbReference type="GO" id="GO:0005829">
    <property type="term" value="C:cytosol"/>
    <property type="evidence" value="ECO:0007669"/>
    <property type="project" value="UniProtKB-SubCell"/>
</dbReference>
<reference evidence="9" key="1">
    <citation type="submission" date="2003-06" db="EMBL/GenBank/DDBJ databases">
        <title>Liver regeneration after PH.</title>
        <authorList>
            <person name="Xu C.S."/>
            <person name="Li W.Q."/>
            <person name="Li Y.C."/>
            <person name="Wang G.P."/>
            <person name="Chai L.Q."/>
            <person name="Yuan J.Y."/>
            <person name="Yang K.J."/>
            <person name="Yan H.M."/>
            <person name="Chang C.F."/>
            <person name="Zhao L.F."/>
            <person name="Ma H."/>
            <person name="Wang L."/>
            <person name="Wang S.F."/>
            <person name="Han H.P."/>
            <person name="Shi J.B."/>
            <person name="Rahman S."/>
            <person name="Wang Q.N."/>
            <person name="Zhang J.B."/>
        </authorList>
    </citation>
    <scope>NUCLEOTIDE SEQUENCE</scope>
</reference>
<dbReference type="SMR" id="Q7TMC3"/>
<dbReference type="Pfam" id="PF00277">
    <property type="entry name" value="SAA"/>
    <property type="match status" value="2"/>
</dbReference>
<comment type="subunit">
    <text evidence="6">Component of the biogenesis of lysosome-related organelles complex-2 (or BLOC2) composed of HPS3, HPS5 and HPS6.</text>
</comment>
<name>Q7TMC3_RAT</name>
<comment type="subcellular location">
    <subcellularLocation>
        <location evidence="6">Cytoplasm</location>
        <location evidence="6">Cytosol</location>
    </subcellularLocation>
    <subcellularLocation>
        <location evidence="1">Secreted</location>
    </subcellularLocation>
</comment>
<dbReference type="EMBL" id="AY325161">
    <property type="protein sequence ID" value="AAP92562.1"/>
    <property type="molecule type" value="mRNA"/>
</dbReference>
<sequence>MMSEIDKGEAFLPFNIPLPFRSPSPLLSLQAVKDSVSSFVRKTTEKIGTLHASPELKETSEPRDADQVHEEEVSAVTCPLEEDTETKLLDPLVLFEPKLLRAVLHEWLSQLEKTFAMKGFAAISNTSSLPEKSNLDTHLLGESEKRVLCEESGEERRVTLGTEEPGGQTTCDSVSSLSEPSADSFQVCPPYAIANSLQKDLVELTTLCLELNVLTSAVESDSRHMDCALQQLSPETLACRFLKKYFFLLDLKRAKESVKLSHYSPCVWDTFVEGLKEMASSTPAYMEMGERDLPTGLQLLDGSVPSHSPLLIAFAARLYDRFGEPALRALIKFYPSISPSDIAQLCRRHPAQFLAYLDSLVKSRPEDQWPSFLEFLLQPESLRLEWLLLAVSHDAPPSTSTVDDEGHPSFWPGYLTLCLELERRREAFTNIVYLNDVSLMEGDNGWIPETLEEWKLLLHLLQNKNTRPAPQESLNGSLSDGPTPINVENVALLLAKAMGPDRAWSLLQECGLALELSEKFTRTCDILRIAERRQRPFSSILPQNHKASVVTHSVRREGTTQQDELLTSLCFCSLLLGVSNGSFFSFIGEAFQGTLPSPTLRMKLLTSLLLCSLTLGVSSSWLSFVKEAYQGAGDMWRAYSDMKEAKWKNSDKYFRARGDYEAAQRGPGGAWAAEVIRAWDTGPGGQIDRSFACEIVSGSAMRFVTVIILCSLFLGVSGDGLFSFFKEAIQGTWDLCRAYRDNLRANHQNSDQYFYARGNFEAQQRGSGGVWAAKIISTGRKYFQGLMNRYYFGIRDHGLESLQSTQKAEEWGRSGKDPNHFRPEGLPEKY</sequence>
<dbReference type="AGR" id="RGD:1307371"/>
<dbReference type="SMART" id="SM00197">
    <property type="entry name" value="SAA"/>
    <property type="match status" value="2"/>
</dbReference>
<evidence type="ECO:0000256" key="2">
    <source>
        <dbReference type="ARBA" id="ARBA00007745"/>
    </source>
</evidence>
<feature type="compositionally biased region" description="Basic and acidic residues" evidence="7">
    <location>
        <begin position="54"/>
        <end position="70"/>
    </location>
</feature>
<keyword evidence="5" id="KW-0345">HDL</keyword>
<dbReference type="GO" id="GO:0034364">
    <property type="term" value="C:high-density lipoprotein particle"/>
    <property type="evidence" value="ECO:0007669"/>
    <property type="project" value="UniProtKB-KW"/>
</dbReference>
<feature type="compositionally biased region" description="Polar residues" evidence="7">
    <location>
        <begin position="167"/>
        <end position="177"/>
    </location>
</feature>
<dbReference type="PANTHER" id="PTHR23287">
    <property type="entry name" value="RUBY-EYE2-LIKE PROTEIN"/>
    <property type="match status" value="1"/>
</dbReference>
<feature type="domain" description="HPS5 TPR" evidence="8">
    <location>
        <begin position="410"/>
        <end position="525"/>
    </location>
</feature>
<proteinExistence type="evidence at transcript level"/>
<organism evidence="9">
    <name type="scientific">Rattus norvegicus</name>
    <name type="common">Rat</name>
    <dbReference type="NCBI Taxonomy" id="10116"/>
    <lineage>
        <taxon>Eukaryota</taxon>
        <taxon>Metazoa</taxon>
        <taxon>Chordata</taxon>
        <taxon>Craniata</taxon>
        <taxon>Vertebrata</taxon>
        <taxon>Euteleostomi</taxon>
        <taxon>Mammalia</taxon>
        <taxon>Eutheria</taxon>
        <taxon>Euarchontoglires</taxon>
        <taxon>Glires</taxon>
        <taxon>Rodentia</taxon>
        <taxon>Myomorpha</taxon>
        <taxon>Muroidea</taxon>
        <taxon>Muridae</taxon>
        <taxon>Murinae</taxon>
        <taxon>Rattus</taxon>
    </lineage>
</organism>
<dbReference type="PANTHER" id="PTHR23287:SF18">
    <property type="entry name" value="BLOC-2 COMPLEX MEMBER HPS5"/>
    <property type="match status" value="1"/>
</dbReference>
<dbReference type="OrthoDB" id="6112826at2759"/>
<dbReference type="InterPro" id="IPR000096">
    <property type="entry name" value="Serum_amyloid_A"/>
</dbReference>
<dbReference type="ExpressionAtlas" id="Q7TMC3">
    <property type="expression patterns" value="baseline and differential"/>
</dbReference>
<dbReference type="RGD" id="1311916">
    <property type="gene designation" value="Hps5"/>
</dbReference>
<protein>
    <recommendedName>
        <fullName evidence="6">Hermansky-Pudlak syndrome 5 protein homolog</fullName>
    </recommendedName>
</protein>
<dbReference type="EMBL" id="AY325132">
    <property type="protein sequence ID" value="AAP92533.1"/>
    <property type="molecule type" value="mRNA"/>
</dbReference>
<accession>Q7TMC3</accession>
<feature type="region of interest" description="Disordered" evidence="7">
    <location>
        <begin position="50"/>
        <end position="70"/>
    </location>
</feature>
<reference evidence="10" key="2">
    <citation type="submission" date="2003-06" db="EMBL/GenBank/DDBJ databases">
        <title>Liver regeneration after PH.</title>
        <authorList>
            <person name="Xu C.S."/>
            <person name="Li W.Q."/>
            <person name="Li Y.C."/>
            <person name="Chai L.Q."/>
            <person name="Yuan J.Y."/>
            <person name="Yang K.J."/>
            <person name="Yan H.M."/>
            <person name="Chang C.F."/>
            <person name="Zhao L.F."/>
            <person name="Ma H."/>
            <person name="Wang L."/>
            <person name="Wang S.F."/>
            <person name="Han H.P."/>
            <person name="Wang G.P."/>
            <person name="Shi J.B."/>
            <person name="Rahman S."/>
            <person name="Wang Q.N."/>
            <person name="Zhang J.B."/>
        </authorList>
    </citation>
    <scope>NUCLEOTIDE SEQUENCE</scope>
</reference>
<evidence type="ECO:0000313" key="11">
    <source>
        <dbReference type="RGD" id="1307371"/>
    </source>
</evidence>
<keyword evidence="3" id="KW-0011">Acute phase</keyword>
<feature type="domain" description="HPS5 TPR" evidence="8">
    <location>
        <begin position="185"/>
        <end position="408"/>
    </location>
</feature>
<evidence type="ECO:0000256" key="3">
    <source>
        <dbReference type="ARBA" id="ARBA00022486"/>
    </source>
</evidence>
<dbReference type="AGR" id="RGD:1311916"/>
<evidence type="ECO:0000313" key="10">
    <source>
        <dbReference type="EMBL" id="AAP92562.1"/>
    </source>
</evidence>
<dbReference type="HOGENOM" id="CLU_341594_0_0_1"/>
<evidence type="ECO:0000256" key="7">
    <source>
        <dbReference type="SAM" id="MobiDB-lite"/>
    </source>
</evidence>
<dbReference type="InterPro" id="IPR056445">
    <property type="entry name" value="TPR_HPS5"/>
</dbReference>
<dbReference type="Bgee" id="ENSRNOG00000055531">
    <property type="expression patterns" value="Expressed in liver and 19 other cell types or tissues"/>
</dbReference>
<evidence type="ECO:0000256" key="6">
    <source>
        <dbReference type="PIRNR" id="PIRNR037475"/>
    </source>
</evidence>
<dbReference type="Pfam" id="PF23758">
    <property type="entry name" value="TPR_HPS5"/>
    <property type="match status" value="2"/>
</dbReference>
<comment type="function">
    <text evidence="6">May regulate the synthesis and function of lysosomes and of highly specialized organelles, such as melanosomes and platelet dense granules.</text>
</comment>
<feature type="region of interest" description="Disordered" evidence="7">
    <location>
        <begin position="151"/>
        <end position="177"/>
    </location>
</feature>
<gene>
    <name evidence="11" type="primary">Saa4</name>
    <name evidence="12" type="synonym">Hps5</name>
</gene>
<evidence type="ECO:0000259" key="8">
    <source>
        <dbReference type="Pfam" id="PF23758"/>
    </source>
</evidence>
<dbReference type="GO" id="GO:0031084">
    <property type="term" value="C:BLOC-2 complex"/>
    <property type="evidence" value="ECO:0007669"/>
    <property type="project" value="UniProtKB-UniRule"/>
</dbReference>
<dbReference type="PIRSF" id="PIRSF037475">
    <property type="entry name" value="BLOC-2_complex_Hps5"/>
    <property type="match status" value="1"/>
</dbReference>
<feature type="compositionally biased region" description="Basic and acidic residues" evidence="7">
    <location>
        <begin position="807"/>
        <end position="830"/>
    </location>
</feature>
<evidence type="ECO:0000256" key="1">
    <source>
        <dbReference type="ARBA" id="ARBA00004613"/>
    </source>
</evidence>
<keyword evidence="4" id="KW-0964">Secreted</keyword>
<dbReference type="FunFam" id="1.10.132.110:FF:000001">
    <property type="entry name" value="Serum amyloid A protein"/>
    <property type="match status" value="1"/>
</dbReference>
<dbReference type="RGD" id="1307371">
    <property type="gene designation" value="Saa4"/>
</dbReference>
<dbReference type="Gene3D" id="1.10.132.110">
    <property type="entry name" value="Serum amyloid A protein"/>
    <property type="match status" value="2"/>
</dbReference>
<dbReference type="InterPro" id="IPR035431">
    <property type="entry name" value="HPS5"/>
</dbReference>
<evidence type="ECO:0000313" key="9">
    <source>
        <dbReference type="EMBL" id="AAP92533.1"/>
    </source>
</evidence>
<evidence type="ECO:0000313" key="12">
    <source>
        <dbReference type="RGD" id="1311916"/>
    </source>
</evidence>
<comment type="similarity">
    <text evidence="2">Belongs to the SAA family.</text>
</comment>
<feature type="region of interest" description="Disordered" evidence="7">
    <location>
        <begin position="805"/>
        <end position="830"/>
    </location>
</feature>
<comment type="similarity">
    <text evidence="6">Belongs to the HPS5 family.</text>
</comment>
<evidence type="ECO:0000256" key="4">
    <source>
        <dbReference type="ARBA" id="ARBA00022525"/>
    </source>
</evidence>
<evidence type="ECO:0000256" key="5">
    <source>
        <dbReference type="ARBA" id="ARBA00022850"/>
    </source>
</evidence>